<reference evidence="2" key="1">
    <citation type="submission" date="2023-10" db="EMBL/GenBank/DDBJ databases">
        <title>Genome assembly of Pristionchus species.</title>
        <authorList>
            <person name="Yoshida K."/>
            <person name="Sommer R.J."/>
        </authorList>
    </citation>
    <scope>NUCLEOTIDE SEQUENCE</scope>
    <source>
        <strain evidence="2">RS0144</strain>
    </source>
</reference>
<feature type="domain" description="Protein kinase" evidence="1">
    <location>
        <begin position="24"/>
        <end position="280"/>
    </location>
</feature>
<evidence type="ECO:0000313" key="2">
    <source>
        <dbReference type="EMBL" id="GMS83735.1"/>
    </source>
</evidence>
<dbReference type="InterPro" id="IPR011009">
    <property type="entry name" value="Kinase-like_dom_sf"/>
</dbReference>
<dbReference type="Pfam" id="PF00069">
    <property type="entry name" value="Pkinase"/>
    <property type="match status" value="1"/>
</dbReference>
<comment type="caution">
    <text evidence="2">The sequence shown here is derived from an EMBL/GenBank/DDBJ whole genome shotgun (WGS) entry which is preliminary data.</text>
</comment>
<dbReference type="GO" id="GO:0005524">
    <property type="term" value="F:ATP binding"/>
    <property type="evidence" value="ECO:0007669"/>
    <property type="project" value="InterPro"/>
</dbReference>
<dbReference type="PROSITE" id="PS50011">
    <property type="entry name" value="PROTEIN_KINASE_DOM"/>
    <property type="match status" value="1"/>
</dbReference>
<protein>
    <recommendedName>
        <fullName evidence="1">Protein kinase domain-containing protein</fullName>
    </recommendedName>
</protein>
<dbReference type="InterPro" id="IPR050235">
    <property type="entry name" value="CK1_Ser-Thr_kinase"/>
</dbReference>
<keyword evidence="3" id="KW-1185">Reference proteome</keyword>
<dbReference type="InterPro" id="IPR000719">
    <property type="entry name" value="Prot_kinase_dom"/>
</dbReference>
<dbReference type="SMART" id="SM00220">
    <property type="entry name" value="S_TKc"/>
    <property type="match status" value="1"/>
</dbReference>
<dbReference type="PANTHER" id="PTHR11909">
    <property type="entry name" value="CASEIN KINASE-RELATED"/>
    <property type="match status" value="1"/>
</dbReference>
<feature type="non-terminal residue" evidence="2">
    <location>
        <position position="280"/>
    </location>
</feature>
<name>A0AAV5SLC0_9BILA</name>
<dbReference type="SUPFAM" id="SSF56112">
    <property type="entry name" value="Protein kinase-like (PK-like)"/>
    <property type="match status" value="1"/>
</dbReference>
<dbReference type="AlphaFoldDB" id="A0AAV5SLC0"/>
<sequence>MSRNEKELEDLAGFCPGAMLGGKWKIMELLYEGGFGKVYRVQDITSPLTYAALKIESTNMEGGSAIKLENAVLERIHKGTRKSHVPILFRTSRRKNVCYMIMTLFGDSLKRIKEKHFSEGYPLKTWVKVAIQCLVAIKVVHDSGFVHRDVNAANFVFGHPGDTKKARMVHIIDFGLARQYAVDDPSRKGVLRPRPARPHTDFRGTWNFSSPAMHDYVELGRKDDLWSMLFMLMDLYATLPWADCDSLEQIGKMKQNMKDEDMMIKMPRETFIVIFDLRRL</sequence>
<proteinExistence type="predicted"/>
<dbReference type="GO" id="GO:0004672">
    <property type="term" value="F:protein kinase activity"/>
    <property type="evidence" value="ECO:0007669"/>
    <property type="project" value="InterPro"/>
</dbReference>
<evidence type="ECO:0000259" key="1">
    <source>
        <dbReference type="PROSITE" id="PS50011"/>
    </source>
</evidence>
<organism evidence="2 3">
    <name type="scientific">Pristionchus entomophagus</name>
    <dbReference type="NCBI Taxonomy" id="358040"/>
    <lineage>
        <taxon>Eukaryota</taxon>
        <taxon>Metazoa</taxon>
        <taxon>Ecdysozoa</taxon>
        <taxon>Nematoda</taxon>
        <taxon>Chromadorea</taxon>
        <taxon>Rhabditida</taxon>
        <taxon>Rhabditina</taxon>
        <taxon>Diplogasteromorpha</taxon>
        <taxon>Diplogasteroidea</taxon>
        <taxon>Neodiplogasteridae</taxon>
        <taxon>Pristionchus</taxon>
    </lineage>
</organism>
<dbReference type="Proteomes" id="UP001432027">
    <property type="component" value="Unassembled WGS sequence"/>
</dbReference>
<accession>A0AAV5SLC0</accession>
<dbReference type="EMBL" id="BTSX01000002">
    <property type="protein sequence ID" value="GMS83735.1"/>
    <property type="molecule type" value="Genomic_DNA"/>
</dbReference>
<evidence type="ECO:0000313" key="3">
    <source>
        <dbReference type="Proteomes" id="UP001432027"/>
    </source>
</evidence>
<dbReference type="Gene3D" id="1.10.510.10">
    <property type="entry name" value="Transferase(Phosphotransferase) domain 1"/>
    <property type="match status" value="1"/>
</dbReference>
<gene>
    <name evidence="2" type="ORF">PENTCL1PPCAC_5910</name>
</gene>